<dbReference type="EC" id="4.2.1.1" evidence="1"/>
<keyword evidence="1" id="KW-0456">Lyase</keyword>
<dbReference type="InterPro" id="IPR047324">
    <property type="entry name" value="LbH_gamma_CA-like"/>
</dbReference>
<dbReference type="InterPro" id="IPR011004">
    <property type="entry name" value="Trimer_LpxA-like_sf"/>
</dbReference>
<dbReference type="GO" id="GO:0004089">
    <property type="term" value="F:carbonate dehydratase activity"/>
    <property type="evidence" value="ECO:0007669"/>
    <property type="project" value="UniProtKB-EC"/>
</dbReference>
<protein>
    <submittedName>
        <fullName evidence="1">Carbonic anhydrase, gamma class</fullName>
        <ecNumber evidence="1">4.2.1.1</ecNumber>
    </submittedName>
</protein>
<proteinExistence type="predicted"/>
<dbReference type="AlphaFoldDB" id="A0A3B0RXL0"/>
<sequence length="169" mass="17966">MEPLVLPDPHIDPSAFVAPTASIFGAVTIEPRAVVMFGVVLRAELDRIVIGAESNIQDNAVFHTDENFVCSLGQRVTVGHGAIVHGATIGDRCLVGIGAIALNGSTLGEGAWLAAGSVLPEGRSIPPWTLAVGTPAKAIRDLTGDENRRQNEGVEVYLRFAEAYRDRLR</sequence>
<reference evidence="1" key="1">
    <citation type="submission" date="2018-06" db="EMBL/GenBank/DDBJ databases">
        <authorList>
            <person name="Zhirakovskaya E."/>
        </authorList>
    </citation>
    <scope>NUCLEOTIDE SEQUENCE</scope>
</reference>
<name>A0A3B0RXL0_9ZZZZ</name>
<dbReference type="EMBL" id="UOEI01000186">
    <property type="protein sequence ID" value="VAV96739.1"/>
    <property type="molecule type" value="Genomic_DNA"/>
</dbReference>
<accession>A0A3B0RXL0</accession>
<dbReference type="SUPFAM" id="SSF51161">
    <property type="entry name" value="Trimeric LpxA-like enzymes"/>
    <property type="match status" value="1"/>
</dbReference>
<organism evidence="1">
    <name type="scientific">hydrothermal vent metagenome</name>
    <dbReference type="NCBI Taxonomy" id="652676"/>
    <lineage>
        <taxon>unclassified sequences</taxon>
        <taxon>metagenomes</taxon>
        <taxon>ecological metagenomes</taxon>
    </lineage>
</organism>
<dbReference type="PANTHER" id="PTHR13061:SF29">
    <property type="entry name" value="GAMMA CARBONIC ANHYDRASE-LIKE 1, MITOCHONDRIAL-RELATED"/>
    <property type="match status" value="1"/>
</dbReference>
<dbReference type="Gene3D" id="2.160.10.10">
    <property type="entry name" value="Hexapeptide repeat proteins"/>
    <property type="match status" value="1"/>
</dbReference>
<evidence type="ECO:0000313" key="1">
    <source>
        <dbReference type="EMBL" id="VAV96739.1"/>
    </source>
</evidence>
<dbReference type="PANTHER" id="PTHR13061">
    <property type="entry name" value="DYNACTIN SUBUNIT P25"/>
    <property type="match status" value="1"/>
</dbReference>
<gene>
    <name evidence="1" type="ORF">MNBD_ACTINO01-531</name>
</gene>
<dbReference type="InterPro" id="IPR050484">
    <property type="entry name" value="Transf_Hexapept/Carb_Anhydrase"/>
</dbReference>
<dbReference type="CDD" id="cd04645">
    <property type="entry name" value="LbH_gamma_CA_like"/>
    <property type="match status" value="1"/>
</dbReference>